<feature type="domain" description="DUF3835" evidence="3">
    <location>
        <begin position="554"/>
        <end position="628"/>
    </location>
</feature>
<dbReference type="Proteomes" id="UP001055219">
    <property type="component" value="Unassembled WGS sequence"/>
</dbReference>
<evidence type="ECO:0000259" key="3">
    <source>
        <dbReference type="Pfam" id="PF12927"/>
    </source>
</evidence>
<dbReference type="InterPro" id="IPR024325">
    <property type="entry name" value="DUF3835"/>
</dbReference>
<keyword evidence="5" id="KW-1185">Reference proteome</keyword>
<evidence type="ECO:0000313" key="5">
    <source>
        <dbReference type="Proteomes" id="UP001055219"/>
    </source>
</evidence>
<gene>
    <name evidence="4" type="ORF">J7T54_004336</name>
</gene>
<dbReference type="GO" id="GO:0003714">
    <property type="term" value="F:transcription corepressor activity"/>
    <property type="evidence" value="ECO:0007669"/>
    <property type="project" value="TreeGrafter"/>
</dbReference>
<dbReference type="InterPro" id="IPR052255">
    <property type="entry name" value="RNA_pol_II_subunit5-mediator"/>
</dbReference>
<dbReference type="GeneID" id="75830824"/>
<dbReference type="EMBL" id="JAGIXG020000008">
    <property type="protein sequence ID" value="KAI6783309.1"/>
    <property type="molecule type" value="Genomic_DNA"/>
</dbReference>
<comment type="caution">
    <text evidence="4">The sequence shown here is derived from an EMBL/GenBank/DDBJ whole genome shotgun (WGS) entry which is preliminary data.</text>
</comment>
<dbReference type="GO" id="GO:0003682">
    <property type="term" value="F:chromatin binding"/>
    <property type="evidence" value="ECO:0007669"/>
    <property type="project" value="TreeGrafter"/>
</dbReference>
<feature type="region of interest" description="Disordered" evidence="2">
    <location>
        <begin position="388"/>
        <end position="553"/>
    </location>
</feature>
<dbReference type="AlphaFoldDB" id="A0A9P9Y4D5"/>
<feature type="region of interest" description="Disordered" evidence="2">
    <location>
        <begin position="171"/>
        <end position="309"/>
    </location>
</feature>
<dbReference type="PANTHER" id="PTHR15111">
    <property type="entry name" value="RNA POLYMERASE II SUBUNIT 5-MEDIATING PROTEIN NNX3"/>
    <property type="match status" value="1"/>
</dbReference>
<feature type="compositionally biased region" description="Basic and acidic residues" evidence="2">
    <location>
        <begin position="235"/>
        <end position="251"/>
    </location>
</feature>
<feature type="compositionally biased region" description="Acidic residues" evidence="2">
    <location>
        <begin position="399"/>
        <end position="409"/>
    </location>
</feature>
<proteinExistence type="predicted"/>
<feature type="coiled-coil region" evidence="1">
    <location>
        <begin position="97"/>
        <end position="124"/>
    </location>
</feature>
<dbReference type="RefSeq" id="XP_051364165.1">
    <property type="nucleotide sequence ID" value="XM_051504243.1"/>
</dbReference>
<feature type="region of interest" description="Disordered" evidence="2">
    <location>
        <begin position="337"/>
        <end position="364"/>
    </location>
</feature>
<reference evidence="4" key="1">
    <citation type="journal article" date="2021" name="J Fungi (Basel)">
        <title>Genomic and Metabolomic Analyses of the Marine Fungus Emericellopsis cladophorae: Insights into Saltwater Adaptability Mechanisms and Its Biosynthetic Potential.</title>
        <authorList>
            <person name="Goncalves M.F.M."/>
            <person name="Hilario S."/>
            <person name="Van de Peer Y."/>
            <person name="Esteves A.C."/>
            <person name="Alves A."/>
        </authorList>
    </citation>
    <scope>NUCLEOTIDE SEQUENCE</scope>
    <source>
        <strain evidence="4">MUM 19.33</strain>
    </source>
</reference>
<dbReference type="GO" id="GO:0019212">
    <property type="term" value="F:phosphatase inhibitor activity"/>
    <property type="evidence" value="ECO:0007669"/>
    <property type="project" value="TreeGrafter"/>
</dbReference>
<dbReference type="InterPro" id="IPR039553">
    <property type="entry name" value="Prefoldin-like"/>
</dbReference>
<dbReference type="PANTHER" id="PTHR15111:SF0">
    <property type="entry name" value="UNCONVENTIONAL PREFOLDIN RPB5 INTERACTOR 1"/>
    <property type="match status" value="1"/>
</dbReference>
<feature type="compositionally biased region" description="Basic residues" evidence="2">
    <location>
        <begin position="621"/>
        <end position="631"/>
    </location>
</feature>
<dbReference type="Pfam" id="PF12927">
    <property type="entry name" value="DUF3835"/>
    <property type="match status" value="1"/>
</dbReference>
<name>A0A9P9Y4D5_9HYPO</name>
<evidence type="ECO:0000256" key="2">
    <source>
        <dbReference type="SAM" id="MobiDB-lite"/>
    </source>
</evidence>
<dbReference type="OrthoDB" id="21413at2759"/>
<keyword evidence="1" id="KW-0175">Coiled coil</keyword>
<accession>A0A9P9Y4D5</accession>
<feature type="compositionally biased region" description="Basic and acidic residues" evidence="2">
    <location>
        <begin position="188"/>
        <end position="207"/>
    </location>
</feature>
<evidence type="ECO:0000313" key="4">
    <source>
        <dbReference type="EMBL" id="KAI6783309.1"/>
    </source>
</evidence>
<sequence>MEAAKDSLIDLERHRQRLEQTIKEVKDSLQFWQSLDSEYESLKEEVEAVEDDEPAALAQIQSSFEGEAISQKNLAEIFGPKSSRSKEQIVNVLDRRIDYVTKNIESLTKQLEIAENKHAAAQVISQPDMRDEEGQPITEIMEELDDNGNVLSYKLSRPGETLPQVREALKKAGIKDFPEVNDEVTVDGDTKQPKEKATSSPHSKPDTTEDATPVTKLPSAQEQTLSIRPHFKRPAAKDSKAVANQHPEKPARKGVSFAEDTKPAADEDLPPISRNAIRVGSIMKSAKEEQEDFTQQAPMIPEDEDPEEAELRRQMLEYSMGGMGEVGAVVAELDIEEASDEDEDWDYSDEGFDEDEEDEDKYGRYTGRVVTDKYRERMLELERKLGIKSGFTKNLDKEDKEDDSDDPGGEDERLGRIVVKTESSPPASVSQPPPAKPALKGKRPSDDSAKKGVRFATSLDIAPDSPPAAASPAVTSDVLERAPVVEPVSDIVVERTSNTRAEEPKPARKASKFKKARDTAPQAGGLPKGPMDVPARFFGEDRPTAPTGPQGTTLADTLVEHDAVRPVDDVEFETYDDQQELANEHQRLRRKFINREGGFLKEDENPLQPLDETEGGPPRLSRFKAARLSKH</sequence>
<organism evidence="4 5">
    <name type="scientific">Emericellopsis cladophorae</name>
    <dbReference type="NCBI Taxonomy" id="2686198"/>
    <lineage>
        <taxon>Eukaryota</taxon>
        <taxon>Fungi</taxon>
        <taxon>Dikarya</taxon>
        <taxon>Ascomycota</taxon>
        <taxon>Pezizomycotina</taxon>
        <taxon>Sordariomycetes</taxon>
        <taxon>Hypocreomycetidae</taxon>
        <taxon>Hypocreales</taxon>
        <taxon>Bionectriaceae</taxon>
        <taxon>Emericellopsis</taxon>
    </lineage>
</organism>
<evidence type="ECO:0000256" key="1">
    <source>
        <dbReference type="SAM" id="Coils"/>
    </source>
</evidence>
<feature type="coiled-coil region" evidence="1">
    <location>
        <begin position="1"/>
        <end position="52"/>
    </location>
</feature>
<feature type="region of interest" description="Disordered" evidence="2">
    <location>
        <begin position="595"/>
        <end position="631"/>
    </location>
</feature>
<dbReference type="GO" id="GO:0000122">
    <property type="term" value="P:negative regulation of transcription by RNA polymerase II"/>
    <property type="evidence" value="ECO:0007669"/>
    <property type="project" value="TreeGrafter"/>
</dbReference>
<reference evidence="4" key="2">
    <citation type="submission" date="2022-07" db="EMBL/GenBank/DDBJ databases">
        <authorList>
            <person name="Goncalves M.F.M."/>
            <person name="Hilario S."/>
            <person name="Van De Peer Y."/>
            <person name="Esteves A.C."/>
            <person name="Alves A."/>
        </authorList>
    </citation>
    <scope>NUCLEOTIDE SEQUENCE</scope>
    <source>
        <strain evidence="4">MUM 19.33</strain>
    </source>
</reference>
<dbReference type="Pfam" id="PF13758">
    <property type="entry name" value="Prefoldin_3"/>
    <property type="match status" value="1"/>
</dbReference>
<feature type="compositionally biased region" description="Acidic residues" evidence="2">
    <location>
        <begin position="337"/>
        <end position="360"/>
    </location>
</feature>
<protein>
    <recommendedName>
        <fullName evidence="3">DUF3835 domain-containing protein</fullName>
    </recommendedName>
</protein>